<keyword evidence="3" id="KW-1185">Reference proteome</keyword>
<proteinExistence type="predicted"/>
<reference evidence="2" key="2">
    <citation type="journal article" date="2008" name="Genome Biol.">
        <title>Improved genome assembly and evidence-based global gene model set for the chordate Ciona intestinalis: new insight into intron and operon populations.</title>
        <authorList>
            <person name="Satou Y."/>
            <person name="Mineta K."/>
            <person name="Ogasawara M."/>
            <person name="Sasakura Y."/>
            <person name="Shoguchi E."/>
            <person name="Ueno K."/>
            <person name="Yamada L."/>
            <person name="Matsumoto J."/>
            <person name="Wasserscheid J."/>
            <person name="Dewar K."/>
            <person name="Wiley G.B."/>
            <person name="Macmil S.L."/>
            <person name="Roe B.A."/>
            <person name="Zeller R.W."/>
            <person name="Hastings K.E."/>
            <person name="Lemaire P."/>
            <person name="Lindquist E."/>
            <person name="Endo T."/>
            <person name="Hotta K."/>
            <person name="Inaba K."/>
        </authorList>
    </citation>
    <scope>NUCLEOTIDE SEQUENCE [LARGE SCALE GENOMIC DNA]</scope>
    <source>
        <strain evidence="2">wild type</strain>
    </source>
</reference>
<reference evidence="2" key="4">
    <citation type="submission" date="2025-09" db="UniProtKB">
        <authorList>
            <consortium name="Ensembl"/>
        </authorList>
    </citation>
    <scope>IDENTIFICATION</scope>
</reference>
<evidence type="ECO:0000313" key="2">
    <source>
        <dbReference type="Ensembl" id="ENSCINP00000033545.1"/>
    </source>
</evidence>
<evidence type="ECO:0000313" key="3">
    <source>
        <dbReference type="Proteomes" id="UP000008144"/>
    </source>
</evidence>
<feature type="region of interest" description="Disordered" evidence="1">
    <location>
        <begin position="185"/>
        <end position="230"/>
    </location>
</feature>
<reference evidence="2" key="3">
    <citation type="submission" date="2025-08" db="UniProtKB">
        <authorList>
            <consortium name="Ensembl"/>
        </authorList>
    </citation>
    <scope>IDENTIFICATION</scope>
</reference>
<dbReference type="AlphaFoldDB" id="H2XV61"/>
<organism evidence="2 3">
    <name type="scientific">Ciona intestinalis</name>
    <name type="common">Transparent sea squirt</name>
    <name type="synonym">Ascidia intestinalis</name>
    <dbReference type="NCBI Taxonomy" id="7719"/>
    <lineage>
        <taxon>Eukaryota</taxon>
        <taxon>Metazoa</taxon>
        <taxon>Chordata</taxon>
        <taxon>Tunicata</taxon>
        <taxon>Ascidiacea</taxon>
        <taxon>Phlebobranchia</taxon>
        <taxon>Cionidae</taxon>
        <taxon>Ciona</taxon>
    </lineage>
</organism>
<accession>H2XV61</accession>
<reference evidence="3" key="1">
    <citation type="journal article" date="2002" name="Science">
        <title>The draft genome of Ciona intestinalis: insights into chordate and vertebrate origins.</title>
        <authorList>
            <person name="Dehal P."/>
            <person name="Satou Y."/>
            <person name="Campbell R.K."/>
            <person name="Chapman J."/>
            <person name="Degnan B."/>
            <person name="De Tomaso A."/>
            <person name="Davidson B."/>
            <person name="Di Gregorio A."/>
            <person name="Gelpke M."/>
            <person name="Goodstein D.M."/>
            <person name="Harafuji N."/>
            <person name="Hastings K.E."/>
            <person name="Ho I."/>
            <person name="Hotta K."/>
            <person name="Huang W."/>
            <person name="Kawashima T."/>
            <person name="Lemaire P."/>
            <person name="Martinez D."/>
            <person name="Meinertzhagen I.A."/>
            <person name="Necula S."/>
            <person name="Nonaka M."/>
            <person name="Putnam N."/>
            <person name="Rash S."/>
            <person name="Saiga H."/>
            <person name="Satake M."/>
            <person name="Terry A."/>
            <person name="Yamada L."/>
            <person name="Wang H.G."/>
            <person name="Awazu S."/>
            <person name="Azumi K."/>
            <person name="Boore J."/>
            <person name="Branno M."/>
            <person name="Chin-Bow S."/>
            <person name="DeSantis R."/>
            <person name="Doyle S."/>
            <person name="Francino P."/>
            <person name="Keys D.N."/>
            <person name="Haga S."/>
            <person name="Hayashi H."/>
            <person name="Hino K."/>
            <person name="Imai K.S."/>
            <person name="Inaba K."/>
            <person name="Kano S."/>
            <person name="Kobayashi K."/>
            <person name="Kobayashi M."/>
            <person name="Lee B.I."/>
            <person name="Makabe K.W."/>
            <person name="Manohar C."/>
            <person name="Matassi G."/>
            <person name="Medina M."/>
            <person name="Mochizuki Y."/>
            <person name="Mount S."/>
            <person name="Morishita T."/>
            <person name="Miura S."/>
            <person name="Nakayama A."/>
            <person name="Nishizaka S."/>
            <person name="Nomoto H."/>
            <person name="Ohta F."/>
            <person name="Oishi K."/>
            <person name="Rigoutsos I."/>
            <person name="Sano M."/>
            <person name="Sasaki A."/>
            <person name="Sasakura Y."/>
            <person name="Shoguchi E."/>
            <person name="Shin-i T."/>
            <person name="Spagnuolo A."/>
            <person name="Stainier D."/>
            <person name="Suzuki M.M."/>
            <person name="Tassy O."/>
            <person name="Takatori N."/>
            <person name="Tokuoka M."/>
            <person name="Yagi K."/>
            <person name="Yoshizaki F."/>
            <person name="Wada S."/>
            <person name="Zhang C."/>
            <person name="Hyatt P.D."/>
            <person name="Larimer F."/>
            <person name="Detter C."/>
            <person name="Doggett N."/>
            <person name="Glavina T."/>
            <person name="Hawkins T."/>
            <person name="Richardson P."/>
            <person name="Lucas S."/>
            <person name="Kohara Y."/>
            <person name="Levine M."/>
            <person name="Satoh N."/>
            <person name="Rokhsar D.S."/>
        </authorList>
    </citation>
    <scope>NUCLEOTIDE SEQUENCE [LARGE SCALE GENOMIC DNA]</scope>
</reference>
<protein>
    <submittedName>
        <fullName evidence="2">Uncharacterized protein</fullName>
    </submittedName>
</protein>
<dbReference type="Ensembl" id="ENSCINT00000031314.1">
    <property type="protein sequence ID" value="ENSCINP00000033545.1"/>
    <property type="gene ID" value="ENSCING00000018797.1"/>
</dbReference>
<dbReference type="EMBL" id="EAAA01001929">
    <property type="status" value="NOT_ANNOTATED_CDS"/>
    <property type="molecule type" value="Genomic_DNA"/>
</dbReference>
<dbReference type="STRING" id="7719.ENSCINP00000033545"/>
<dbReference type="HOGENOM" id="CLU_1207145_0_0_1"/>
<dbReference type="InParanoid" id="H2XV61"/>
<dbReference type="Proteomes" id="UP000008144">
    <property type="component" value="Chromosome 4"/>
</dbReference>
<feature type="compositionally biased region" description="Polar residues" evidence="1">
    <location>
        <begin position="194"/>
        <end position="211"/>
    </location>
</feature>
<sequence>MTTSQSSSYFVSLPLSSLGHASGDCIGFANAIKHHPLQKYEGEESKQKIKVITHAVVEWFLSWEPWQWRILFSGLVNRFEKSQLQSLSIAVESVFHRDFLADLQDEYPMRKVRARRNSPTMQQESMECTESNNVEMGEVSELTFRTDSNAFISKNLSDSNGRPSYVSDSRITRYSSTLSEVKRLQLSEHEEVPRSTSSSRNLSPIEESSASLGPRPSPHNEKTPFLSLTP</sequence>
<name>H2XV61_CIOIN</name>
<evidence type="ECO:0000256" key="1">
    <source>
        <dbReference type="SAM" id="MobiDB-lite"/>
    </source>
</evidence>